<accession>C0E260</accession>
<comment type="caution">
    <text evidence="1">The sequence shown here is derived from an EMBL/GenBank/DDBJ whole genome shotgun (WGS) entry which is preliminary data.</text>
</comment>
<evidence type="ECO:0000313" key="2">
    <source>
        <dbReference type="Proteomes" id="UP000006247"/>
    </source>
</evidence>
<dbReference type="Proteomes" id="UP000006247">
    <property type="component" value="Unassembled WGS sequence"/>
</dbReference>
<gene>
    <name evidence="1" type="ORF">CORMATOL_01065</name>
</gene>
<name>C0E260_9CORY</name>
<proteinExistence type="predicted"/>
<sequence length="109" mass="12129">MKFSPRIMKGYLEGPEVEELLYRAGYLAQAIYATVAPRDTGRLSSSGAVDVEIARPYTGKARKRLVATVSIDSPYGVPVEFGHRVKSRHGRNTVAPRAMLRRTIRAVRL</sequence>
<dbReference type="HOGENOM" id="CLU_2179428_0_0_11"/>
<dbReference type="RefSeq" id="WP_005520622.1">
    <property type="nucleotide sequence ID" value="NZ_EQ973329.1"/>
</dbReference>
<organism evidence="1 2">
    <name type="scientific">Corynebacterium matruchotii ATCC 33806</name>
    <dbReference type="NCBI Taxonomy" id="566549"/>
    <lineage>
        <taxon>Bacteria</taxon>
        <taxon>Bacillati</taxon>
        <taxon>Actinomycetota</taxon>
        <taxon>Actinomycetes</taxon>
        <taxon>Mycobacteriales</taxon>
        <taxon>Corynebacteriaceae</taxon>
        <taxon>Corynebacterium</taxon>
    </lineage>
</organism>
<evidence type="ECO:0000313" key="1">
    <source>
        <dbReference type="EMBL" id="EEG27402.1"/>
    </source>
</evidence>
<dbReference type="EMBL" id="ACEB01000017">
    <property type="protein sequence ID" value="EEG27402.1"/>
    <property type="molecule type" value="Genomic_DNA"/>
</dbReference>
<reference evidence="1 2" key="1">
    <citation type="submission" date="2009-01" db="EMBL/GenBank/DDBJ databases">
        <authorList>
            <person name="Fulton L."/>
            <person name="Clifton S."/>
            <person name="Chinwalla A.T."/>
            <person name="Mitreva M."/>
            <person name="Sodergren E."/>
            <person name="Weinstock G."/>
            <person name="Clifton S."/>
            <person name="Dooling D.J."/>
            <person name="Fulton B."/>
            <person name="Minx P."/>
            <person name="Pepin K.H."/>
            <person name="Johnson M."/>
            <person name="Bhonagiri V."/>
            <person name="Nash W.E."/>
            <person name="Mardis E.R."/>
            <person name="Wilson R.K."/>
        </authorList>
    </citation>
    <scope>NUCLEOTIDE SEQUENCE [LARGE SCALE GENOMIC DNA]</scope>
    <source>
        <strain evidence="1 2">ATCC 33806</strain>
    </source>
</reference>
<protein>
    <submittedName>
        <fullName evidence="1">Uncharacterized protein</fullName>
    </submittedName>
</protein>
<dbReference type="AlphaFoldDB" id="C0E260"/>